<feature type="transmembrane region" description="Helical" evidence="1">
    <location>
        <begin position="409"/>
        <end position="430"/>
    </location>
</feature>
<proteinExistence type="predicted"/>
<gene>
    <name evidence="3" type="ORF">J9259_02995</name>
    <name evidence="4" type="ORF">KIY12_10205</name>
</gene>
<dbReference type="Proteomes" id="UP000750197">
    <property type="component" value="Unassembled WGS sequence"/>
</dbReference>
<evidence type="ECO:0000256" key="1">
    <source>
        <dbReference type="SAM" id="Phobius"/>
    </source>
</evidence>
<feature type="transmembrane region" description="Helical" evidence="1">
    <location>
        <begin position="343"/>
        <end position="361"/>
    </location>
</feature>
<feature type="transmembrane region" description="Helical" evidence="1">
    <location>
        <begin position="73"/>
        <end position="93"/>
    </location>
</feature>
<dbReference type="InterPro" id="IPR036259">
    <property type="entry name" value="MFS_trans_sf"/>
</dbReference>
<reference evidence="4" key="1">
    <citation type="submission" date="2021-05" db="EMBL/GenBank/DDBJ databases">
        <title>Genomic insights into ecological role and evolution of a novel Thermoplasmata order Candidatus Sysuiplasmatales.</title>
        <authorList>
            <person name="Yuan Y."/>
        </authorList>
    </citation>
    <scope>NUCLEOTIDE SEQUENCE</scope>
    <source>
        <strain evidence="4">TUT19-bin139</strain>
        <strain evidence="3">YP2-bin.285</strain>
    </source>
</reference>
<feature type="transmembrane region" description="Helical" evidence="1">
    <location>
        <begin position="40"/>
        <end position="61"/>
    </location>
</feature>
<dbReference type="EMBL" id="JAGVSJ010000004">
    <property type="protein sequence ID" value="MBX8631474.1"/>
    <property type="molecule type" value="Genomic_DNA"/>
</dbReference>
<feature type="domain" description="Major facilitator superfamily (MFS) profile" evidence="2">
    <location>
        <begin position="1"/>
        <end position="435"/>
    </location>
</feature>
<feature type="transmembrane region" description="Helical" evidence="1">
    <location>
        <begin position="382"/>
        <end position="403"/>
    </location>
</feature>
<keyword evidence="1" id="KW-0472">Membrane</keyword>
<dbReference type="Proteomes" id="UP000716004">
    <property type="component" value="Unassembled WGS sequence"/>
</dbReference>
<feature type="transmembrane region" description="Helical" evidence="1">
    <location>
        <begin position="286"/>
        <end position="306"/>
    </location>
</feature>
<dbReference type="InterPro" id="IPR011701">
    <property type="entry name" value="MFS"/>
</dbReference>
<evidence type="ECO:0000313" key="4">
    <source>
        <dbReference type="EMBL" id="MBX8645069.1"/>
    </source>
</evidence>
<feature type="transmembrane region" description="Helical" evidence="1">
    <location>
        <begin position="245"/>
        <end position="266"/>
    </location>
</feature>
<dbReference type="PANTHER" id="PTHR23518">
    <property type="entry name" value="C-METHYLTRANSFERASE"/>
    <property type="match status" value="1"/>
</dbReference>
<accession>A0A8J8CDY6</accession>
<keyword evidence="1" id="KW-0812">Transmembrane</keyword>
<comment type="caution">
    <text evidence="4">The sequence shown here is derived from an EMBL/GenBank/DDBJ whole genome shotgun (WGS) entry which is preliminary data.</text>
</comment>
<organism evidence="4 5">
    <name type="scientific">Candidatus Sysuiplasma superficiale</name>
    <dbReference type="NCBI Taxonomy" id="2823368"/>
    <lineage>
        <taxon>Archaea</taxon>
        <taxon>Methanobacteriati</taxon>
        <taxon>Thermoplasmatota</taxon>
        <taxon>Thermoplasmata</taxon>
        <taxon>Candidatus Sysuiplasmatales</taxon>
        <taxon>Candidatus Sysuiplasmataceae</taxon>
        <taxon>Candidatus Sysuiplasma</taxon>
    </lineage>
</organism>
<dbReference type="AlphaFoldDB" id="A0A8J8CDY6"/>
<keyword evidence="1" id="KW-1133">Transmembrane helix</keyword>
<sequence length="461" mass="50050">MSSASKQYRWFYSFFLSNVPNGGTAPLIPLFVVIAFSGNVIQVGLVTAATSIASIPAYIVWGNLSDHLHLRKLFVIEGFAGLALSMFVMAASLDFTAFFIANFLLGLLFTASAPAGTALLIEQTPKEMWSSLLGKFSKLGGAGYLSGLIMGALWFELFPPNSTYMRLFFIFVGLMAFASTVLASVMIREAPSERRKHHAHIHRNSIAEIPLRVNERAKYLPSRVTSFVKLVGPSGEGRGELGRRIWFYFLVTILISTGFTSFYVVFPNYLADFLGRRFGITESYVFTVYIASSVASTITYGSVSRFCSILSEKSVQSFALLSRIILIPLFFILPLVLSSGMEVLLSMIVLNALMGFCWAVISVTGQSIVARMAGPHTRGEAIGLYNSSMGVGSILGSIVAGFVTEIYGYAMDFLMASAWIVSGLIFLSALNVSSAGMQTGTGRTGSRRKTLAVLRSLLGFG</sequence>
<dbReference type="PANTHER" id="PTHR23518:SF2">
    <property type="entry name" value="MAJOR FACILITATOR SUPERFAMILY TRANSPORTER"/>
    <property type="match status" value="1"/>
</dbReference>
<dbReference type="GO" id="GO:0022857">
    <property type="term" value="F:transmembrane transporter activity"/>
    <property type="evidence" value="ECO:0007669"/>
    <property type="project" value="InterPro"/>
</dbReference>
<dbReference type="EMBL" id="JAHEAC010000162">
    <property type="protein sequence ID" value="MBX8645069.1"/>
    <property type="molecule type" value="Genomic_DNA"/>
</dbReference>
<evidence type="ECO:0000259" key="2">
    <source>
        <dbReference type="PROSITE" id="PS50850"/>
    </source>
</evidence>
<feature type="transmembrane region" description="Helical" evidence="1">
    <location>
        <begin position="318"/>
        <end position="337"/>
    </location>
</feature>
<feature type="transmembrane region" description="Helical" evidence="1">
    <location>
        <begin position="99"/>
        <end position="121"/>
    </location>
</feature>
<feature type="transmembrane region" description="Helical" evidence="1">
    <location>
        <begin position="12"/>
        <end position="34"/>
    </location>
</feature>
<dbReference type="Pfam" id="PF07690">
    <property type="entry name" value="MFS_1"/>
    <property type="match status" value="1"/>
</dbReference>
<dbReference type="SUPFAM" id="SSF103473">
    <property type="entry name" value="MFS general substrate transporter"/>
    <property type="match status" value="1"/>
</dbReference>
<feature type="transmembrane region" description="Helical" evidence="1">
    <location>
        <begin position="167"/>
        <end position="187"/>
    </location>
</feature>
<dbReference type="PROSITE" id="PS50850">
    <property type="entry name" value="MFS"/>
    <property type="match status" value="1"/>
</dbReference>
<evidence type="ECO:0000313" key="5">
    <source>
        <dbReference type="Proteomes" id="UP000750197"/>
    </source>
</evidence>
<feature type="transmembrane region" description="Helical" evidence="1">
    <location>
        <begin position="133"/>
        <end position="155"/>
    </location>
</feature>
<dbReference type="InterPro" id="IPR020846">
    <property type="entry name" value="MFS_dom"/>
</dbReference>
<evidence type="ECO:0000313" key="3">
    <source>
        <dbReference type="EMBL" id="MBX8631474.1"/>
    </source>
</evidence>
<name>A0A8J8CDY6_9ARCH</name>
<protein>
    <submittedName>
        <fullName evidence="4">MFS transporter</fullName>
    </submittedName>
</protein>
<dbReference type="Gene3D" id="1.20.1250.20">
    <property type="entry name" value="MFS general substrate transporter like domains"/>
    <property type="match status" value="1"/>
</dbReference>